<sequence length="46" mass="5207">MKTKKLKNLKIKVIAQYQTNFSGAGQHETDPITVTTIAVTHFGRYK</sequence>
<evidence type="ECO:0000313" key="2">
    <source>
        <dbReference type="Proteomes" id="UP000245678"/>
    </source>
</evidence>
<evidence type="ECO:0000313" key="1">
    <source>
        <dbReference type="EMBL" id="PWK70834.1"/>
    </source>
</evidence>
<protein>
    <submittedName>
        <fullName evidence="1">Uncharacterized protein</fullName>
    </submittedName>
</protein>
<keyword evidence="2" id="KW-1185">Reference proteome</keyword>
<organism evidence="1 2">
    <name type="scientific">Mucilaginibacter oryzae</name>
    <dbReference type="NCBI Taxonomy" id="468058"/>
    <lineage>
        <taxon>Bacteria</taxon>
        <taxon>Pseudomonadati</taxon>
        <taxon>Bacteroidota</taxon>
        <taxon>Sphingobacteriia</taxon>
        <taxon>Sphingobacteriales</taxon>
        <taxon>Sphingobacteriaceae</taxon>
        <taxon>Mucilaginibacter</taxon>
    </lineage>
</organism>
<gene>
    <name evidence="1" type="ORF">LX99_04541</name>
</gene>
<dbReference type="EMBL" id="QGHA01000014">
    <property type="protein sequence ID" value="PWK70834.1"/>
    <property type="molecule type" value="Genomic_DNA"/>
</dbReference>
<proteinExistence type="predicted"/>
<accession>A0A316GZJ8</accession>
<comment type="caution">
    <text evidence="1">The sequence shown here is derived from an EMBL/GenBank/DDBJ whole genome shotgun (WGS) entry which is preliminary data.</text>
</comment>
<dbReference type="Proteomes" id="UP000245678">
    <property type="component" value="Unassembled WGS sequence"/>
</dbReference>
<dbReference type="AlphaFoldDB" id="A0A316GZJ8"/>
<name>A0A316GZJ8_9SPHI</name>
<reference evidence="1 2" key="1">
    <citation type="submission" date="2018-05" db="EMBL/GenBank/DDBJ databases">
        <title>Genomic Encyclopedia of Archaeal and Bacterial Type Strains, Phase II (KMG-II): from individual species to whole genera.</title>
        <authorList>
            <person name="Goeker M."/>
        </authorList>
    </citation>
    <scope>NUCLEOTIDE SEQUENCE [LARGE SCALE GENOMIC DNA]</scope>
    <source>
        <strain evidence="1 2">DSM 19975</strain>
    </source>
</reference>